<keyword evidence="3" id="KW-1185">Reference proteome</keyword>
<feature type="compositionally biased region" description="Acidic residues" evidence="1">
    <location>
        <begin position="30"/>
        <end position="46"/>
    </location>
</feature>
<protein>
    <submittedName>
        <fullName evidence="2">Uncharacterized protein</fullName>
    </submittedName>
</protein>
<organism evidence="2 3">
    <name type="scientific">Champsocephalus esox</name>
    <name type="common">pike icefish</name>
    <dbReference type="NCBI Taxonomy" id="159716"/>
    <lineage>
        <taxon>Eukaryota</taxon>
        <taxon>Metazoa</taxon>
        <taxon>Chordata</taxon>
        <taxon>Craniata</taxon>
        <taxon>Vertebrata</taxon>
        <taxon>Euteleostomi</taxon>
        <taxon>Actinopterygii</taxon>
        <taxon>Neopterygii</taxon>
        <taxon>Teleostei</taxon>
        <taxon>Neoteleostei</taxon>
        <taxon>Acanthomorphata</taxon>
        <taxon>Eupercaria</taxon>
        <taxon>Perciformes</taxon>
        <taxon>Notothenioidei</taxon>
        <taxon>Channichthyidae</taxon>
        <taxon>Champsocephalus</taxon>
    </lineage>
</organism>
<comment type="caution">
    <text evidence="2">The sequence shown here is derived from an EMBL/GenBank/DDBJ whole genome shotgun (WGS) entry which is preliminary data.</text>
</comment>
<sequence>MAARFLTAREVLGKLYANAAAQDSRNLSSEEGEEEKEKEEHGEDEPGGQGVRGSEDAFQYGDELVQRVRVEEENKRIAVMKKRTMMKNMTKKTKTTTKRMDTKTKTAVQGRTKKKKKK</sequence>
<feature type="region of interest" description="Disordered" evidence="1">
    <location>
        <begin position="84"/>
        <end position="118"/>
    </location>
</feature>
<dbReference type="EMBL" id="JAULUE010002058">
    <property type="protein sequence ID" value="KAK5887850.1"/>
    <property type="molecule type" value="Genomic_DNA"/>
</dbReference>
<gene>
    <name evidence="2" type="ORF">CesoFtcFv8_016411</name>
</gene>
<feature type="compositionally biased region" description="Basic residues" evidence="1">
    <location>
        <begin position="84"/>
        <end position="97"/>
    </location>
</feature>
<evidence type="ECO:0000256" key="1">
    <source>
        <dbReference type="SAM" id="MobiDB-lite"/>
    </source>
</evidence>
<dbReference type="Proteomes" id="UP001335648">
    <property type="component" value="Unassembled WGS sequence"/>
</dbReference>
<name>A0AAN8BPS4_9TELE</name>
<evidence type="ECO:0000313" key="2">
    <source>
        <dbReference type="EMBL" id="KAK5887850.1"/>
    </source>
</evidence>
<proteinExistence type="predicted"/>
<accession>A0AAN8BPS4</accession>
<feature type="region of interest" description="Disordered" evidence="1">
    <location>
        <begin position="18"/>
        <end position="58"/>
    </location>
</feature>
<reference evidence="2 3" key="1">
    <citation type="journal article" date="2023" name="Mol. Biol. Evol.">
        <title>Genomics of Secondarily Temperate Adaptation in the Only Non-Antarctic Icefish.</title>
        <authorList>
            <person name="Rivera-Colon A.G."/>
            <person name="Rayamajhi N."/>
            <person name="Minhas B.F."/>
            <person name="Madrigal G."/>
            <person name="Bilyk K.T."/>
            <person name="Yoon V."/>
            <person name="Hune M."/>
            <person name="Gregory S."/>
            <person name="Cheng C.H.C."/>
            <person name="Catchen J.M."/>
        </authorList>
    </citation>
    <scope>NUCLEOTIDE SEQUENCE [LARGE SCALE GENOMIC DNA]</scope>
    <source>
        <strain evidence="2">JC2023a</strain>
    </source>
</reference>
<dbReference type="AlphaFoldDB" id="A0AAN8BPS4"/>
<evidence type="ECO:0000313" key="3">
    <source>
        <dbReference type="Proteomes" id="UP001335648"/>
    </source>
</evidence>